<gene>
    <name evidence="1" type="ORF">SAMN04487990_1162</name>
</gene>
<dbReference type="Proteomes" id="UP000198846">
    <property type="component" value="Unassembled WGS sequence"/>
</dbReference>
<dbReference type="STRING" id="283786.SAMN04487990_1162"/>
<accession>A0A1H4BSB3</accession>
<reference evidence="1 2" key="1">
    <citation type="submission" date="2016-10" db="EMBL/GenBank/DDBJ databases">
        <authorList>
            <person name="de Groot N.N."/>
        </authorList>
    </citation>
    <scope>NUCLEOTIDE SEQUENCE [LARGE SCALE GENOMIC DNA]</scope>
    <source>
        <strain evidence="1 2">DSM 23842</strain>
    </source>
</reference>
<keyword evidence="2" id="KW-1185">Reference proteome</keyword>
<dbReference type="EMBL" id="FNQK01000016">
    <property type="protein sequence ID" value="SEA51003.1"/>
    <property type="molecule type" value="Genomic_DNA"/>
</dbReference>
<sequence>MESHKRQAISSQFVFVRTFEGQELIDSSLCRTEASFQLLLHKTFLRQVRVVNASHYSKSELPL</sequence>
<dbReference type="AlphaFoldDB" id="A0A1H4BSB3"/>
<name>A0A1H4BSB3_BIZPA</name>
<dbReference type="RefSeq" id="WP_092135456.1">
    <property type="nucleotide sequence ID" value="NZ_FNQK01000016.1"/>
</dbReference>
<evidence type="ECO:0000313" key="2">
    <source>
        <dbReference type="Proteomes" id="UP000198846"/>
    </source>
</evidence>
<proteinExistence type="predicted"/>
<organism evidence="1 2">
    <name type="scientific">Bizionia paragorgiae</name>
    <dbReference type="NCBI Taxonomy" id="283786"/>
    <lineage>
        <taxon>Bacteria</taxon>
        <taxon>Pseudomonadati</taxon>
        <taxon>Bacteroidota</taxon>
        <taxon>Flavobacteriia</taxon>
        <taxon>Flavobacteriales</taxon>
        <taxon>Flavobacteriaceae</taxon>
        <taxon>Bizionia</taxon>
    </lineage>
</organism>
<evidence type="ECO:0000313" key="1">
    <source>
        <dbReference type="EMBL" id="SEA51003.1"/>
    </source>
</evidence>
<protein>
    <submittedName>
        <fullName evidence="1">Uncharacterized protein</fullName>
    </submittedName>
</protein>